<dbReference type="PANTHER" id="PTHR31672:SF2">
    <property type="entry name" value="F-BOX DOMAIN-CONTAINING PROTEIN"/>
    <property type="match status" value="1"/>
</dbReference>
<reference evidence="3" key="1">
    <citation type="journal article" date="2013" name="Nature">
        <title>Draft genome of the wheat A-genome progenitor Triticum urartu.</title>
        <authorList>
            <person name="Ling H.Q."/>
            <person name="Zhao S."/>
            <person name="Liu D."/>
            <person name="Wang J."/>
            <person name="Sun H."/>
            <person name="Zhang C."/>
            <person name="Fan H."/>
            <person name="Li D."/>
            <person name="Dong L."/>
            <person name="Tao Y."/>
            <person name="Gao C."/>
            <person name="Wu H."/>
            <person name="Li Y."/>
            <person name="Cui Y."/>
            <person name="Guo X."/>
            <person name="Zheng S."/>
            <person name="Wang B."/>
            <person name="Yu K."/>
            <person name="Liang Q."/>
            <person name="Yang W."/>
            <person name="Lou X."/>
            <person name="Chen J."/>
            <person name="Feng M."/>
            <person name="Jian J."/>
            <person name="Zhang X."/>
            <person name="Luo G."/>
            <person name="Jiang Y."/>
            <person name="Liu J."/>
            <person name="Wang Z."/>
            <person name="Sha Y."/>
            <person name="Zhang B."/>
            <person name="Wu H."/>
            <person name="Tang D."/>
            <person name="Shen Q."/>
            <person name="Xue P."/>
            <person name="Zou S."/>
            <person name="Wang X."/>
            <person name="Liu X."/>
            <person name="Wang F."/>
            <person name="Yang Y."/>
            <person name="An X."/>
            <person name="Dong Z."/>
            <person name="Zhang K."/>
            <person name="Zhang X."/>
            <person name="Luo M.C."/>
            <person name="Dvorak J."/>
            <person name="Tong Y."/>
            <person name="Wang J."/>
            <person name="Yang H."/>
            <person name="Li Z."/>
            <person name="Wang D."/>
            <person name="Zhang A."/>
            <person name="Wang J."/>
        </authorList>
    </citation>
    <scope>NUCLEOTIDE SEQUENCE</scope>
    <source>
        <strain evidence="3">cv. G1812</strain>
    </source>
</reference>
<dbReference type="SMART" id="SM00256">
    <property type="entry name" value="FBOX"/>
    <property type="match status" value="1"/>
</dbReference>
<proteinExistence type="predicted"/>
<dbReference type="Proteomes" id="UP000015106">
    <property type="component" value="Chromosome 1"/>
</dbReference>
<dbReference type="CDD" id="cd22157">
    <property type="entry name" value="F-box_AtFBW1-like"/>
    <property type="match status" value="1"/>
</dbReference>
<dbReference type="Pfam" id="PF00646">
    <property type="entry name" value="F-box"/>
    <property type="match status" value="1"/>
</dbReference>
<reference evidence="2" key="2">
    <citation type="submission" date="2018-03" db="EMBL/GenBank/DDBJ databases">
        <title>The Triticum urartu genome reveals the dynamic nature of wheat genome evolution.</title>
        <authorList>
            <person name="Ling H."/>
            <person name="Ma B."/>
            <person name="Shi X."/>
            <person name="Liu H."/>
            <person name="Dong L."/>
            <person name="Sun H."/>
            <person name="Cao Y."/>
            <person name="Gao Q."/>
            <person name="Zheng S."/>
            <person name="Li Y."/>
            <person name="Yu Y."/>
            <person name="Du H."/>
            <person name="Qi M."/>
            <person name="Li Y."/>
            <person name="Yu H."/>
            <person name="Cui Y."/>
            <person name="Wang N."/>
            <person name="Chen C."/>
            <person name="Wu H."/>
            <person name="Zhao Y."/>
            <person name="Zhang J."/>
            <person name="Li Y."/>
            <person name="Zhou W."/>
            <person name="Zhang B."/>
            <person name="Hu W."/>
            <person name="Eijk M."/>
            <person name="Tang J."/>
            <person name="Witsenboer H."/>
            <person name="Zhao S."/>
            <person name="Li Z."/>
            <person name="Zhang A."/>
            <person name="Wang D."/>
            <person name="Liang C."/>
        </authorList>
    </citation>
    <scope>NUCLEOTIDE SEQUENCE [LARGE SCALE GENOMIC DNA]</scope>
    <source>
        <strain evidence="2">cv. G1812</strain>
    </source>
</reference>
<keyword evidence="3" id="KW-1185">Reference proteome</keyword>
<feature type="domain" description="F-box" evidence="1">
    <location>
        <begin position="36"/>
        <end position="81"/>
    </location>
</feature>
<accession>A0A8R7P3L4</accession>
<dbReference type="Gramene" id="TuG1812G0100004227.01.T01">
    <property type="protein sequence ID" value="TuG1812G0100004227.01.T01"/>
    <property type="gene ID" value="TuG1812G0100004227.01"/>
</dbReference>
<organism evidence="2 3">
    <name type="scientific">Triticum urartu</name>
    <name type="common">Red wild einkorn</name>
    <name type="synonym">Crithodium urartu</name>
    <dbReference type="NCBI Taxonomy" id="4572"/>
    <lineage>
        <taxon>Eukaryota</taxon>
        <taxon>Viridiplantae</taxon>
        <taxon>Streptophyta</taxon>
        <taxon>Embryophyta</taxon>
        <taxon>Tracheophyta</taxon>
        <taxon>Spermatophyta</taxon>
        <taxon>Magnoliopsida</taxon>
        <taxon>Liliopsida</taxon>
        <taxon>Poales</taxon>
        <taxon>Poaceae</taxon>
        <taxon>BOP clade</taxon>
        <taxon>Pooideae</taxon>
        <taxon>Triticodae</taxon>
        <taxon>Triticeae</taxon>
        <taxon>Triticinae</taxon>
        <taxon>Triticum</taxon>
    </lineage>
</organism>
<evidence type="ECO:0000313" key="3">
    <source>
        <dbReference type="Proteomes" id="UP000015106"/>
    </source>
</evidence>
<protein>
    <recommendedName>
        <fullName evidence="1">F-box domain-containing protein</fullName>
    </recommendedName>
</protein>
<dbReference type="PANTHER" id="PTHR31672">
    <property type="entry name" value="BNACNNG10540D PROTEIN"/>
    <property type="match status" value="1"/>
</dbReference>
<dbReference type="Gene3D" id="1.20.1280.50">
    <property type="match status" value="1"/>
</dbReference>
<dbReference type="PROSITE" id="PS50181">
    <property type="entry name" value="FBOX"/>
    <property type="match status" value="1"/>
</dbReference>
<dbReference type="SUPFAM" id="SSF81383">
    <property type="entry name" value="F-box domain"/>
    <property type="match status" value="1"/>
</dbReference>
<sequence>MMGGSKRKSATPSCGEAGKITAEAFPSSKRKKALLALCARLLPDDMMLEVLLRLPVKSILRFRAVCRSWAALLSSKDFCSLHMATCKVLPPAPKLLVVSPTDDLLFTIDSARPDNVEVLTPSPCCGLTLLYDAAALAYYVCNAATRAVARLPPYCDRARDFTAGLGFDA</sequence>
<name>A0A8R7P3L4_TRIUA</name>
<dbReference type="EnsemblPlants" id="TuG1812G0100004227.01.T01">
    <property type="protein sequence ID" value="TuG1812G0100004227.01.T01"/>
    <property type="gene ID" value="TuG1812G0100004227.01"/>
</dbReference>
<reference evidence="2" key="3">
    <citation type="submission" date="2022-06" db="UniProtKB">
        <authorList>
            <consortium name="EnsemblPlants"/>
        </authorList>
    </citation>
    <scope>IDENTIFICATION</scope>
</reference>
<dbReference type="InterPro" id="IPR001810">
    <property type="entry name" value="F-box_dom"/>
</dbReference>
<dbReference type="AlphaFoldDB" id="A0A8R7P3L4"/>
<evidence type="ECO:0000313" key="2">
    <source>
        <dbReference type="EnsemblPlants" id="TuG1812G0100004227.01.T01"/>
    </source>
</evidence>
<evidence type="ECO:0000259" key="1">
    <source>
        <dbReference type="PROSITE" id="PS50181"/>
    </source>
</evidence>
<dbReference type="InterPro" id="IPR036047">
    <property type="entry name" value="F-box-like_dom_sf"/>
</dbReference>
<dbReference type="InterPro" id="IPR050796">
    <property type="entry name" value="SCF_F-box_component"/>
</dbReference>